<feature type="non-terminal residue" evidence="1">
    <location>
        <position position="1"/>
    </location>
</feature>
<dbReference type="Proteomes" id="UP001057452">
    <property type="component" value="Chromosome 9"/>
</dbReference>
<feature type="non-terminal residue" evidence="1">
    <location>
        <position position="67"/>
    </location>
</feature>
<keyword evidence="2" id="KW-1185">Reference proteome</keyword>
<name>A0ACB9X1E0_CHAAC</name>
<dbReference type="EMBL" id="CM043793">
    <property type="protein sequence ID" value="KAI4820227.1"/>
    <property type="molecule type" value="Genomic_DNA"/>
</dbReference>
<evidence type="ECO:0000313" key="2">
    <source>
        <dbReference type="Proteomes" id="UP001057452"/>
    </source>
</evidence>
<accession>A0ACB9X1E0</accession>
<proteinExistence type="predicted"/>
<reference evidence="1" key="1">
    <citation type="submission" date="2022-05" db="EMBL/GenBank/DDBJ databases">
        <title>Chromosome-level genome of Chaenocephalus aceratus.</title>
        <authorList>
            <person name="Park H."/>
        </authorList>
    </citation>
    <scope>NUCLEOTIDE SEQUENCE</scope>
    <source>
        <strain evidence="1">KU_202001</strain>
    </source>
</reference>
<sequence length="67" mass="7533">KETFEHKHSPSLRGSDRATRQRCRACWERSSSSHSSGPQNSASGVPLFIRRVTTLFLFIASLTLMNP</sequence>
<organism evidence="1 2">
    <name type="scientific">Chaenocephalus aceratus</name>
    <name type="common">Blackfin icefish</name>
    <name type="synonym">Chaenichthys aceratus</name>
    <dbReference type="NCBI Taxonomy" id="36190"/>
    <lineage>
        <taxon>Eukaryota</taxon>
        <taxon>Metazoa</taxon>
        <taxon>Chordata</taxon>
        <taxon>Craniata</taxon>
        <taxon>Vertebrata</taxon>
        <taxon>Euteleostomi</taxon>
        <taxon>Actinopterygii</taxon>
        <taxon>Neopterygii</taxon>
        <taxon>Teleostei</taxon>
        <taxon>Neoteleostei</taxon>
        <taxon>Acanthomorphata</taxon>
        <taxon>Eupercaria</taxon>
        <taxon>Perciformes</taxon>
        <taxon>Notothenioidei</taxon>
        <taxon>Channichthyidae</taxon>
        <taxon>Chaenocephalus</taxon>
    </lineage>
</organism>
<protein>
    <submittedName>
        <fullName evidence="1">Uncharacterized protein</fullName>
    </submittedName>
</protein>
<comment type="caution">
    <text evidence="1">The sequence shown here is derived from an EMBL/GenBank/DDBJ whole genome shotgun (WGS) entry which is preliminary data.</text>
</comment>
<evidence type="ECO:0000313" key="1">
    <source>
        <dbReference type="EMBL" id="KAI4820227.1"/>
    </source>
</evidence>
<gene>
    <name evidence="1" type="ORF">KUCAC02_028211</name>
</gene>